<dbReference type="InterPro" id="IPR025166">
    <property type="entry name" value="Integrase_DNA_bind_dom"/>
</dbReference>
<feature type="domain" description="Tyr recombinase" evidence="6">
    <location>
        <begin position="214"/>
        <end position="389"/>
    </location>
</feature>
<dbReference type="SUPFAM" id="SSF56349">
    <property type="entry name" value="DNA breaking-rejoining enzymes"/>
    <property type="match status" value="1"/>
</dbReference>
<dbReference type="InterPro" id="IPR013762">
    <property type="entry name" value="Integrase-like_cat_sf"/>
</dbReference>
<dbReference type="Proteomes" id="UP000199071">
    <property type="component" value="Unassembled WGS sequence"/>
</dbReference>
<dbReference type="PANTHER" id="PTHR30629:SF2">
    <property type="entry name" value="PROPHAGE INTEGRASE INTS-RELATED"/>
    <property type="match status" value="1"/>
</dbReference>
<protein>
    <submittedName>
        <fullName evidence="8">Integrase</fullName>
    </submittedName>
</protein>
<evidence type="ECO:0000256" key="5">
    <source>
        <dbReference type="PROSITE-ProRule" id="PRU01248"/>
    </source>
</evidence>
<dbReference type="InterPro" id="IPR011010">
    <property type="entry name" value="DNA_brk_join_enz"/>
</dbReference>
<evidence type="ECO:0000256" key="4">
    <source>
        <dbReference type="ARBA" id="ARBA00023172"/>
    </source>
</evidence>
<evidence type="ECO:0000313" key="8">
    <source>
        <dbReference type="EMBL" id="SDB03687.1"/>
    </source>
</evidence>
<evidence type="ECO:0000313" key="9">
    <source>
        <dbReference type="Proteomes" id="UP000199071"/>
    </source>
</evidence>
<dbReference type="InterPro" id="IPR038488">
    <property type="entry name" value="Integrase_DNA-bd_sf"/>
</dbReference>
<dbReference type="PANTHER" id="PTHR30629">
    <property type="entry name" value="PROPHAGE INTEGRASE"/>
    <property type="match status" value="1"/>
</dbReference>
<keyword evidence="9" id="KW-1185">Reference proteome</keyword>
<dbReference type="InterPro" id="IPR050808">
    <property type="entry name" value="Phage_Integrase"/>
</dbReference>
<keyword evidence="2" id="KW-0229">DNA integration</keyword>
<dbReference type="STRING" id="665467.SAMN02982931_00200"/>
<dbReference type="AlphaFoldDB" id="A0A1G6A5I9"/>
<dbReference type="RefSeq" id="WP_090874350.1">
    <property type="nucleotide sequence ID" value="NZ_FMXQ01000001.1"/>
</dbReference>
<accession>A0A1G6A5I9</accession>
<evidence type="ECO:0000259" key="6">
    <source>
        <dbReference type="PROSITE" id="PS51898"/>
    </source>
</evidence>
<evidence type="ECO:0000256" key="1">
    <source>
        <dbReference type="ARBA" id="ARBA00008857"/>
    </source>
</evidence>
<dbReference type="EMBL" id="FMXQ01000001">
    <property type="protein sequence ID" value="SDB03687.1"/>
    <property type="molecule type" value="Genomic_DNA"/>
</dbReference>
<sequence length="414" mass="45202">MARAINKLSARGVATMSNPGRHADGGGLYLNISNEGRRRWVFLYRKDGRRIEMGLGSAGPGGVSLADARAAANDARAVMAAGGDPLASRREAEAASVADAVRVPTFGAFANDYIAAHKSAWRNAKHRAQWGMTLEVYAAPIRDMPVDAVDTAAVLGVLTPLWSAKPETASRLRGRIEAVLDAAKAKGLRTGENPARWRGHLSSLLPKRQKLTRGHHAALPFDQVPDFIQDLRCQSSTAARALEFTILTATRSGEALGARWDELDEARRIWTIPAKRMKSGREHRVPLGDRARAILAEVERVRQDDNPHIFAGQRPGKSLSNMALTMVLRRMARQDITVHGFRSSFRDWAGETTTFPREVAEAALAHVVGDSTERAYRRGDALDKRRALMEAWADFVAPEAGTTNVIPMRGAQAV</sequence>
<dbReference type="InterPro" id="IPR053876">
    <property type="entry name" value="Phage_int_M"/>
</dbReference>
<dbReference type="Gene3D" id="1.10.443.10">
    <property type="entry name" value="Intergrase catalytic core"/>
    <property type="match status" value="1"/>
</dbReference>
<proteinExistence type="inferred from homology"/>
<evidence type="ECO:0000256" key="2">
    <source>
        <dbReference type="ARBA" id="ARBA00022908"/>
    </source>
</evidence>
<gene>
    <name evidence="8" type="ORF">SAMN02982931_00200</name>
</gene>
<comment type="similarity">
    <text evidence="1">Belongs to the 'phage' integrase family.</text>
</comment>
<dbReference type="GO" id="GO:0006310">
    <property type="term" value="P:DNA recombination"/>
    <property type="evidence" value="ECO:0007669"/>
    <property type="project" value="UniProtKB-KW"/>
</dbReference>
<dbReference type="InterPro" id="IPR044068">
    <property type="entry name" value="CB"/>
</dbReference>
<organism evidence="8 9">
    <name type="scientific">Bauldia litoralis</name>
    <dbReference type="NCBI Taxonomy" id="665467"/>
    <lineage>
        <taxon>Bacteria</taxon>
        <taxon>Pseudomonadati</taxon>
        <taxon>Pseudomonadota</taxon>
        <taxon>Alphaproteobacteria</taxon>
        <taxon>Hyphomicrobiales</taxon>
        <taxon>Kaistiaceae</taxon>
        <taxon>Bauldia</taxon>
    </lineage>
</organism>
<keyword evidence="3 5" id="KW-0238">DNA-binding</keyword>
<name>A0A1G6A5I9_9HYPH</name>
<evidence type="ECO:0000256" key="3">
    <source>
        <dbReference type="ARBA" id="ARBA00023125"/>
    </source>
</evidence>
<dbReference type="GO" id="GO:0015074">
    <property type="term" value="P:DNA integration"/>
    <property type="evidence" value="ECO:0007669"/>
    <property type="project" value="UniProtKB-KW"/>
</dbReference>
<dbReference type="Gene3D" id="1.10.150.130">
    <property type="match status" value="1"/>
</dbReference>
<dbReference type="CDD" id="cd00801">
    <property type="entry name" value="INT_P4_C"/>
    <property type="match status" value="1"/>
</dbReference>
<dbReference type="InterPro" id="IPR002104">
    <property type="entry name" value="Integrase_catalytic"/>
</dbReference>
<dbReference type="Pfam" id="PF00589">
    <property type="entry name" value="Phage_integrase"/>
    <property type="match status" value="1"/>
</dbReference>
<dbReference type="OrthoDB" id="9795573at2"/>
<dbReference type="Pfam" id="PF22022">
    <property type="entry name" value="Phage_int_M"/>
    <property type="match status" value="1"/>
</dbReference>
<dbReference type="Gene3D" id="3.30.160.390">
    <property type="entry name" value="Integrase, DNA-binding domain"/>
    <property type="match status" value="1"/>
</dbReference>
<dbReference type="Pfam" id="PF13356">
    <property type="entry name" value="Arm-DNA-bind_3"/>
    <property type="match status" value="1"/>
</dbReference>
<evidence type="ECO:0000259" key="7">
    <source>
        <dbReference type="PROSITE" id="PS51900"/>
    </source>
</evidence>
<dbReference type="GO" id="GO:0003677">
    <property type="term" value="F:DNA binding"/>
    <property type="evidence" value="ECO:0007669"/>
    <property type="project" value="UniProtKB-UniRule"/>
</dbReference>
<dbReference type="InterPro" id="IPR010998">
    <property type="entry name" value="Integrase_recombinase_N"/>
</dbReference>
<dbReference type="PROSITE" id="PS51898">
    <property type="entry name" value="TYR_RECOMBINASE"/>
    <property type="match status" value="1"/>
</dbReference>
<feature type="domain" description="Core-binding (CB)" evidence="7">
    <location>
        <begin position="104"/>
        <end position="184"/>
    </location>
</feature>
<reference evidence="8 9" key="1">
    <citation type="submission" date="2016-10" db="EMBL/GenBank/DDBJ databases">
        <authorList>
            <person name="de Groot N.N."/>
        </authorList>
    </citation>
    <scope>NUCLEOTIDE SEQUENCE [LARGE SCALE GENOMIC DNA]</scope>
    <source>
        <strain evidence="8 9">ATCC 35022</strain>
    </source>
</reference>
<dbReference type="PROSITE" id="PS51900">
    <property type="entry name" value="CB"/>
    <property type="match status" value="1"/>
</dbReference>
<keyword evidence="4" id="KW-0233">DNA recombination</keyword>